<evidence type="ECO:0000313" key="1">
    <source>
        <dbReference type="EMBL" id="VDM05847.1"/>
    </source>
</evidence>
<sequence length="40" mass="4726">MKYAPGYDPSHDSLARIMFDPSVPKRNLAYDWPKYFLTAY</sequence>
<dbReference type="Proteomes" id="UP000275846">
    <property type="component" value="Unassembled WGS sequence"/>
</dbReference>
<evidence type="ECO:0000313" key="2">
    <source>
        <dbReference type="Proteomes" id="UP000275846"/>
    </source>
</evidence>
<dbReference type="EMBL" id="UYSU01047584">
    <property type="protein sequence ID" value="VDM05847.1"/>
    <property type="molecule type" value="Genomic_DNA"/>
</dbReference>
<proteinExistence type="predicted"/>
<dbReference type="OrthoDB" id="17400at2759"/>
<name>A0A3P7DML1_SCHSO</name>
<gene>
    <name evidence="1" type="ORF">SSLN_LOCUS19461</name>
</gene>
<organism evidence="1 2">
    <name type="scientific">Schistocephalus solidus</name>
    <name type="common">Tapeworm</name>
    <dbReference type="NCBI Taxonomy" id="70667"/>
    <lineage>
        <taxon>Eukaryota</taxon>
        <taxon>Metazoa</taxon>
        <taxon>Spiralia</taxon>
        <taxon>Lophotrochozoa</taxon>
        <taxon>Platyhelminthes</taxon>
        <taxon>Cestoda</taxon>
        <taxon>Eucestoda</taxon>
        <taxon>Diphyllobothriidea</taxon>
        <taxon>Diphyllobothriidae</taxon>
        <taxon>Schistocephalus</taxon>
    </lineage>
</organism>
<accession>A0A3P7DML1</accession>
<protein>
    <submittedName>
        <fullName evidence="1">Uncharacterized protein</fullName>
    </submittedName>
</protein>
<dbReference type="AlphaFoldDB" id="A0A3P7DML1"/>
<keyword evidence="2" id="KW-1185">Reference proteome</keyword>
<reference evidence="1 2" key="1">
    <citation type="submission" date="2018-11" db="EMBL/GenBank/DDBJ databases">
        <authorList>
            <consortium name="Pathogen Informatics"/>
        </authorList>
    </citation>
    <scope>NUCLEOTIDE SEQUENCE [LARGE SCALE GENOMIC DNA]</scope>
    <source>
        <strain evidence="1 2">NST_G2</strain>
    </source>
</reference>